<comment type="caution">
    <text evidence="1">The sequence shown here is derived from an EMBL/GenBank/DDBJ whole genome shotgun (WGS) entry which is preliminary data.</text>
</comment>
<accession>A0A5D0N982</accession>
<dbReference type="Proteomes" id="UP000323380">
    <property type="component" value="Unassembled WGS sequence"/>
</dbReference>
<organism evidence="1 2">
    <name type="scientific">Actinomadura chibensis</name>
    <dbReference type="NCBI Taxonomy" id="392828"/>
    <lineage>
        <taxon>Bacteria</taxon>
        <taxon>Bacillati</taxon>
        <taxon>Actinomycetota</taxon>
        <taxon>Actinomycetes</taxon>
        <taxon>Streptosporangiales</taxon>
        <taxon>Thermomonosporaceae</taxon>
        <taxon>Actinomadura</taxon>
    </lineage>
</organism>
<dbReference type="RefSeq" id="WP_067905777.1">
    <property type="nucleotide sequence ID" value="NZ_VSFG01000012.1"/>
</dbReference>
<gene>
    <name evidence="1" type="ORF">FXF69_38550</name>
</gene>
<name>A0A5D0N982_9ACTN</name>
<keyword evidence="2" id="KW-1185">Reference proteome</keyword>
<proteinExistence type="predicted"/>
<dbReference type="EMBL" id="VSFG01000012">
    <property type="protein sequence ID" value="TYB40909.1"/>
    <property type="molecule type" value="Genomic_DNA"/>
</dbReference>
<dbReference type="AlphaFoldDB" id="A0A5D0N982"/>
<reference evidence="1 2" key="1">
    <citation type="submission" date="2019-08" db="EMBL/GenBank/DDBJ databases">
        <title>Actinomadura sp. nov. CYP1-5 isolated from mountain soil.</title>
        <authorList>
            <person name="Songsumanus A."/>
            <person name="Kuncharoen N."/>
            <person name="Kudo T."/>
            <person name="Yuki M."/>
            <person name="Igarashi Y."/>
            <person name="Tanasupawat S."/>
        </authorList>
    </citation>
    <scope>NUCLEOTIDE SEQUENCE [LARGE SCALE GENOMIC DNA]</scope>
    <source>
        <strain evidence="1 2">JCM 14158</strain>
    </source>
</reference>
<protein>
    <submittedName>
        <fullName evidence="1">Uncharacterized protein</fullName>
    </submittedName>
</protein>
<evidence type="ECO:0000313" key="2">
    <source>
        <dbReference type="Proteomes" id="UP000323380"/>
    </source>
</evidence>
<sequence>MNDFDFYASVVATGTVLGLDETCDTGDLAVRLGYDRDEGEAQKAYPVRHLGLVESCWTGLGGGRWHGVSLAVRVFTLHYGDVVPPAVRESYGPFRSSVRFPEFREELESRGLVLEELPTQPGWRWFVQPDSQTAIWVDDGEPDPRMPTQPGDVHGIRMPAALPVKPRSGALQDATAAVRRLSPDERVRWLAKRQPAAGPDRADWWAELFGAVLARLHGPPAQRAEWGRFGLWLLRQAESIQPFPPARAALTKAGLVDTLHELGLRDALSGELPPAEDVVRDCLAAMPMSREDAVPPRFAAPDPSYVRRWREMKNMVDAALPHLPRVIAPDLAGELRDWAALRATPLPLPGRGSSWNRGPS</sequence>
<dbReference type="STRING" id="1220554.GCA_001552135_08379"/>
<evidence type="ECO:0000313" key="1">
    <source>
        <dbReference type="EMBL" id="TYB40909.1"/>
    </source>
</evidence>